<evidence type="ECO:0000256" key="1">
    <source>
        <dbReference type="SAM" id="SignalP"/>
    </source>
</evidence>
<dbReference type="EMBL" id="CP047895">
    <property type="protein sequence ID" value="QHL90356.1"/>
    <property type="molecule type" value="Genomic_DNA"/>
</dbReference>
<dbReference type="RefSeq" id="WP_160592284.1">
    <property type="nucleotide sequence ID" value="NZ_CP047895.1"/>
</dbReference>
<proteinExistence type="predicted"/>
<feature type="signal peptide" evidence="1">
    <location>
        <begin position="1"/>
        <end position="22"/>
    </location>
</feature>
<reference evidence="2 3" key="1">
    <citation type="submission" date="2020-01" db="EMBL/GenBank/DDBJ databases">
        <title>Sphingomonas sp. C33 whole genome sequece.</title>
        <authorList>
            <person name="Park C."/>
        </authorList>
    </citation>
    <scope>NUCLEOTIDE SEQUENCE [LARGE SCALE GENOMIC DNA]</scope>
    <source>
        <strain evidence="2 3">C33</strain>
    </source>
</reference>
<gene>
    <name evidence="2" type="ORF">GVO57_05270</name>
</gene>
<feature type="chain" id="PRO_5031575911" evidence="1">
    <location>
        <begin position="23"/>
        <end position="231"/>
    </location>
</feature>
<dbReference type="Proteomes" id="UP000464468">
    <property type="component" value="Chromosome"/>
</dbReference>
<dbReference type="Pfam" id="PF16233">
    <property type="entry name" value="DUF4893"/>
    <property type="match status" value="1"/>
</dbReference>
<dbReference type="KEGG" id="schy:GVO57_05270"/>
<dbReference type="InterPro" id="IPR032609">
    <property type="entry name" value="DUF4893"/>
</dbReference>
<evidence type="ECO:0000313" key="2">
    <source>
        <dbReference type="EMBL" id="QHL90356.1"/>
    </source>
</evidence>
<sequence>MKRLRVALPAGMIVALPAAASAAALPAAATQNAPSLRAEMAPAAGADWRRVARPADQIRLRQWRTSFLAGLEAARIAGFAAELAGEGALLDPDAGRVDAPPPGAYRCRVVKLGARPGATRAFAAGVATPCRVTENAGRLRFQILDGVQRPAGRIYPGRGAQPPVFLGSLALGDEVRAIGYGRDGGRDLAGLVEAVGPTERGGAAGSARWRIILPAPQFESLVDVIEIVPAG</sequence>
<dbReference type="AlphaFoldDB" id="A0A7Z2NVR0"/>
<keyword evidence="1" id="KW-0732">Signal</keyword>
<accession>A0A7Z2NVR0</accession>
<keyword evidence="3" id="KW-1185">Reference proteome</keyword>
<organism evidence="2 3">
    <name type="scientific">Sphingomonas changnyeongensis</name>
    <dbReference type="NCBI Taxonomy" id="2698679"/>
    <lineage>
        <taxon>Bacteria</taxon>
        <taxon>Pseudomonadati</taxon>
        <taxon>Pseudomonadota</taxon>
        <taxon>Alphaproteobacteria</taxon>
        <taxon>Sphingomonadales</taxon>
        <taxon>Sphingomonadaceae</taxon>
        <taxon>Sphingomonas</taxon>
    </lineage>
</organism>
<evidence type="ECO:0000313" key="3">
    <source>
        <dbReference type="Proteomes" id="UP000464468"/>
    </source>
</evidence>
<name>A0A7Z2NVR0_9SPHN</name>
<protein>
    <submittedName>
        <fullName evidence="2">DUF4893 domain-containing protein</fullName>
    </submittedName>
</protein>